<organism evidence="1 2">
    <name type="scientific">Methanosarcina acetivorans (strain ATCC 35395 / DSM 2834 / JCM 12185 / C2A)</name>
    <dbReference type="NCBI Taxonomy" id="188937"/>
    <lineage>
        <taxon>Archaea</taxon>
        <taxon>Methanobacteriati</taxon>
        <taxon>Methanobacteriota</taxon>
        <taxon>Stenosarchaea group</taxon>
        <taxon>Methanomicrobia</taxon>
        <taxon>Methanosarcinales</taxon>
        <taxon>Methanosarcinaceae</taxon>
        <taxon>Methanosarcina</taxon>
    </lineage>
</organism>
<dbReference type="Proteomes" id="UP000002487">
    <property type="component" value="Chromosome"/>
</dbReference>
<evidence type="ECO:0000313" key="2">
    <source>
        <dbReference type="Proteomes" id="UP000002487"/>
    </source>
</evidence>
<dbReference type="EMBL" id="AE010299">
    <property type="protein sequence ID" value="AAM03690.1"/>
    <property type="molecule type" value="Genomic_DNA"/>
</dbReference>
<dbReference type="KEGG" id="mac:MA_0237"/>
<protein>
    <submittedName>
        <fullName evidence="1">Uncharacterized protein</fullName>
    </submittedName>
</protein>
<proteinExistence type="predicted"/>
<dbReference type="HOGENOM" id="CLU_2056037_0_0_2"/>
<accession>Q8TU37</accession>
<sequence length="119" mass="13918">MVAVFTVFVSIFTSFSFFLIQLTHKFSSCLFNARACFGAGILFFPDVSLQIKVDLPILQNNRFLQNVFDFHASEWQPFKCRLEFQFSWFQTRGSAAGVVLTHNKILIVIRNIYLFRIFF</sequence>
<dbReference type="InParanoid" id="Q8TU37"/>
<gene>
    <name evidence="1" type="ordered locus">MA_0237</name>
</gene>
<keyword evidence="2" id="KW-1185">Reference proteome</keyword>
<dbReference type="EnsemblBacteria" id="AAM03690">
    <property type="protein sequence ID" value="AAM03690"/>
    <property type="gene ID" value="MA_0237"/>
</dbReference>
<dbReference type="AlphaFoldDB" id="Q8TU37"/>
<reference evidence="1 2" key="1">
    <citation type="journal article" date="2002" name="Genome Res.">
        <title>The genome of Methanosarcina acetivorans reveals extensive metabolic and physiological diversity.</title>
        <authorList>
            <person name="Galagan J.E."/>
            <person name="Nusbaum C."/>
            <person name="Roy A."/>
            <person name="Endrizzi M.G."/>
            <person name="Macdonald P."/>
            <person name="FitzHugh W."/>
            <person name="Calvo S."/>
            <person name="Engels R."/>
            <person name="Smirnov S."/>
            <person name="Atnoor D."/>
            <person name="Brown A."/>
            <person name="Allen N."/>
            <person name="Naylor J."/>
            <person name="Stange-Thomann N."/>
            <person name="DeArellano K."/>
            <person name="Johnson R."/>
            <person name="Linton L."/>
            <person name="McEwan P."/>
            <person name="McKernan K."/>
            <person name="Talamas J."/>
            <person name="Tirrell A."/>
            <person name="Ye W."/>
            <person name="Zimmer A."/>
            <person name="Barber R.D."/>
            <person name="Cann I."/>
            <person name="Graham D.E."/>
            <person name="Grahame D.A."/>
            <person name="Guss A."/>
            <person name="Hedderich R."/>
            <person name="Ingram-Smith C."/>
            <person name="Kuettner C.H."/>
            <person name="Krzycki J.A."/>
            <person name="Leigh J.A."/>
            <person name="Li W."/>
            <person name="Liu J."/>
            <person name="Mukhopadhyay B."/>
            <person name="Reeve J.N."/>
            <person name="Smith K."/>
            <person name="Springer T.A."/>
            <person name="Umayam L.A."/>
            <person name="White O."/>
            <person name="White R.H."/>
            <person name="de Macario E.C."/>
            <person name="Ferry J.G."/>
            <person name="Jarrell K.F."/>
            <person name="Jing H."/>
            <person name="Macario A.J.L."/>
            <person name="Paulsen I."/>
            <person name="Pritchett M."/>
            <person name="Sowers K.R."/>
            <person name="Swanson R.V."/>
            <person name="Zinder S.H."/>
            <person name="Lander E."/>
            <person name="Metcalf W.W."/>
            <person name="Birren B."/>
        </authorList>
    </citation>
    <scope>NUCLEOTIDE SEQUENCE [LARGE SCALE GENOMIC DNA]</scope>
    <source>
        <strain evidence="2">ATCC 35395 / DSM 2834 / JCM 12185 / C2A</strain>
    </source>
</reference>
<evidence type="ECO:0000313" key="1">
    <source>
        <dbReference type="EMBL" id="AAM03690.1"/>
    </source>
</evidence>
<name>Q8TU37_METAC</name>